<proteinExistence type="predicted"/>
<evidence type="ECO:0000313" key="7">
    <source>
        <dbReference type="Proteomes" id="UP000325458"/>
    </source>
</evidence>
<dbReference type="EMBL" id="MIGA01000011">
    <property type="protein sequence ID" value="OSY46289.1"/>
    <property type="molecule type" value="Genomic_DNA"/>
</dbReference>
<keyword evidence="2" id="KW-0812">Transmembrane</keyword>
<keyword evidence="6" id="KW-1185">Reference proteome</keyword>
<evidence type="ECO:0000313" key="4">
    <source>
        <dbReference type="EMBL" id="OSY46289.1"/>
    </source>
</evidence>
<feature type="transmembrane region" description="Helical" evidence="2">
    <location>
        <begin position="6"/>
        <end position="22"/>
    </location>
</feature>
<feature type="transmembrane region" description="Helical" evidence="2">
    <location>
        <begin position="145"/>
        <end position="166"/>
    </location>
</feature>
<dbReference type="InterPro" id="IPR046675">
    <property type="entry name" value="DUF6545"/>
</dbReference>
<dbReference type="InterPro" id="IPR050039">
    <property type="entry name" value="MAB_1171c-like"/>
</dbReference>
<dbReference type="RefSeq" id="WP_085924139.1">
    <property type="nucleotide sequence ID" value="NZ_BAABSS010000004.1"/>
</dbReference>
<evidence type="ECO:0000313" key="5">
    <source>
        <dbReference type="EMBL" id="QEV50352.1"/>
    </source>
</evidence>
<dbReference type="Proteomes" id="UP000325458">
    <property type="component" value="Chromosome"/>
</dbReference>
<evidence type="ECO:0000259" key="3">
    <source>
        <dbReference type="Pfam" id="PF20182"/>
    </source>
</evidence>
<feature type="domain" description="DUF6545" evidence="3">
    <location>
        <begin position="250"/>
        <end position="385"/>
    </location>
</feature>
<reference evidence="5 7" key="2">
    <citation type="submission" date="2017-09" db="EMBL/GenBank/DDBJ databases">
        <authorList>
            <person name="Lee N."/>
            <person name="Cho B.-K."/>
        </authorList>
    </citation>
    <scope>NUCLEOTIDE SEQUENCE [LARGE SCALE GENOMIC DNA]</scope>
    <source>
        <strain evidence="5 7">ATCC 23948</strain>
    </source>
</reference>
<feature type="transmembrane region" description="Helical" evidence="2">
    <location>
        <begin position="105"/>
        <end position="125"/>
    </location>
</feature>
<feature type="transmembrane region" description="Helical" evidence="2">
    <location>
        <begin position="72"/>
        <end position="93"/>
    </location>
</feature>
<keyword evidence="2" id="KW-0472">Membrane</keyword>
<feature type="transmembrane region" description="Helical" evidence="2">
    <location>
        <begin position="178"/>
        <end position="196"/>
    </location>
</feature>
<dbReference type="GeneID" id="90921808"/>
<feature type="transmembrane region" description="Helical" evidence="2">
    <location>
        <begin position="34"/>
        <end position="52"/>
    </location>
</feature>
<dbReference type="NCBIfam" id="NF042915">
    <property type="entry name" value="MAB_1171c_fam"/>
    <property type="match status" value="1"/>
</dbReference>
<gene>
    <name evidence="4" type="ORF">BG653_02257</name>
    <name evidence="5" type="ORF">CP981_00405</name>
</gene>
<organism evidence="5 7">
    <name type="scientific">Streptomyces platensis</name>
    <dbReference type="NCBI Taxonomy" id="58346"/>
    <lineage>
        <taxon>Bacteria</taxon>
        <taxon>Bacillati</taxon>
        <taxon>Actinomycetota</taxon>
        <taxon>Actinomycetes</taxon>
        <taxon>Kitasatosporales</taxon>
        <taxon>Streptomycetaceae</taxon>
        <taxon>Streptomyces</taxon>
    </lineage>
</organism>
<keyword evidence="2" id="KW-1133">Transmembrane helix</keyword>
<feature type="region of interest" description="Disordered" evidence="1">
    <location>
        <begin position="349"/>
        <end position="368"/>
    </location>
</feature>
<evidence type="ECO:0000256" key="2">
    <source>
        <dbReference type="SAM" id="Phobius"/>
    </source>
</evidence>
<evidence type="ECO:0000256" key="1">
    <source>
        <dbReference type="SAM" id="MobiDB-lite"/>
    </source>
</evidence>
<protein>
    <recommendedName>
        <fullName evidence="3">DUF6545 domain-containing protein</fullName>
    </recommendedName>
</protein>
<dbReference type="AlphaFoldDB" id="A0AAE6NCX2"/>
<sequence length="412" mass="44936">MLFTVIAWITGVSALMAFCYKLPAARRSGNDPALVALCIYFLASGLSFLVDLEPFRTVLSGLLHYPNITTVLSQAAVIVLTAAQQVALVHWAGPPDKAHAESRRRIHVCSAALIVVVTLFFLLAPLKHYESARTVSVMYQTEPHYAVHMGLYVSLCAAGQIEALRLSLRFVGLAQRSWLRRGMIVMSIGASLVLLYCGCRLATLAGRGIGLDMDAFDPIGWVSGDLGSLLQIVGWTLPAWGVHLSAAHQWPAQYRDHRRLRPLWHAVSEAVPAITLDPPPFRRRGPLPPRDIGYCLYRAVIEIRDGQLALLPYADTGAVRRRAEALHLTVEPGSPTGEALLLHTALQARRTGPPAPPTSSASFPHTPHDDFAKEVARLSAVARAFVHVEARARRYGPTRQGTASGRGARLAR</sequence>
<dbReference type="Proteomes" id="UP000194225">
    <property type="component" value="Unassembled WGS sequence"/>
</dbReference>
<dbReference type="EMBL" id="CP023691">
    <property type="protein sequence ID" value="QEV50352.1"/>
    <property type="molecule type" value="Genomic_DNA"/>
</dbReference>
<reference evidence="4 6" key="1">
    <citation type="submission" date="2016-09" db="EMBL/GenBank/DDBJ databases">
        <title>Streptomyces platensis DSM40041, a candidate organism with high potential of specific P450 cytochromes.</title>
        <authorList>
            <person name="Grumaz C."/>
            <person name="Vainshtein Y."/>
            <person name="Kirstahler P."/>
            <person name="Sohn K."/>
        </authorList>
    </citation>
    <scope>NUCLEOTIDE SEQUENCE [LARGE SCALE GENOMIC DNA]</scope>
    <source>
        <strain evidence="4 6">DSM 40041</strain>
    </source>
</reference>
<evidence type="ECO:0000313" key="6">
    <source>
        <dbReference type="Proteomes" id="UP000194225"/>
    </source>
</evidence>
<name>A0AAE6NCX2_STRPT</name>
<dbReference type="Pfam" id="PF20182">
    <property type="entry name" value="DUF6545"/>
    <property type="match status" value="1"/>
</dbReference>
<dbReference type="KEGG" id="spla:CP981_00405"/>
<accession>A0AAE6NCX2</accession>